<dbReference type="GO" id="GO:0005829">
    <property type="term" value="C:cytosol"/>
    <property type="evidence" value="ECO:0007669"/>
    <property type="project" value="TreeGrafter"/>
</dbReference>
<dbReference type="Gene3D" id="3.40.225.10">
    <property type="entry name" value="Class II aldolase/adducin N-terminal domain"/>
    <property type="match status" value="1"/>
</dbReference>
<evidence type="ECO:0000313" key="4">
    <source>
        <dbReference type="EMBL" id="PPU85187.1"/>
    </source>
</evidence>
<proteinExistence type="predicted"/>
<comment type="caution">
    <text evidence="4">The sequence shown here is derived from an EMBL/GenBank/DDBJ whole genome shotgun (WGS) entry which is preliminary data.</text>
</comment>
<reference evidence="4 5" key="1">
    <citation type="submission" date="2016-08" db="EMBL/GenBank/DDBJ databases">
        <authorList>
            <person name="Seilhamer J.J."/>
        </authorList>
    </citation>
    <scope>NUCLEOTIDE SEQUENCE [LARGE SCALE GENOMIC DNA]</scope>
    <source>
        <strain evidence="4 5">CFBP4641</strain>
    </source>
</reference>
<sequence>MFAHEQRARVVALCVELSRRGYLAGTGGNVALRLDAERFAVTPSAIDYLAMRAEDICVVRLADLRQLDGAATPSVETGLHAQVLRRRPDVACSIHTHQPVASACALLGAALPVEDPALQAAIGTCVPMVGYFPSGTGLLTWLLARQLRPSSNAYLMRNHGVLCCGRSLEQAVAAVDALEQVAREHLTRRIRRRALHDTGLAAPLRAVLTALEA</sequence>
<dbReference type="RefSeq" id="WP_010344011.1">
    <property type="nucleotide sequence ID" value="NZ_CP132343.1"/>
</dbReference>
<gene>
    <name evidence="4" type="ORF">XsacCFBP4641_00915</name>
</gene>
<keyword evidence="1" id="KW-0479">Metal-binding</keyword>
<keyword evidence="2" id="KW-0456">Lyase</keyword>
<feature type="domain" description="Class II aldolase/adducin N-terminal" evidence="3">
    <location>
        <begin position="8"/>
        <end position="186"/>
    </location>
</feature>
<dbReference type="Proteomes" id="UP000247346">
    <property type="component" value="Unassembled WGS sequence"/>
</dbReference>
<dbReference type="InterPro" id="IPR036409">
    <property type="entry name" value="Aldolase_II/adducin_N_sf"/>
</dbReference>
<dbReference type="STRING" id="56458.SB85_05005"/>
<dbReference type="Pfam" id="PF00596">
    <property type="entry name" value="Aldolase_II"/>
    <property type="match status" value="1"/>
</dbReference>
<protein>
    <submittedName>
        <fullName evidence="4">Aldolase</fullName>
    </submittedName>
</protein>
<accession>A0A2P5Z9A7</accession>
<dbReference type="InterPro" id="IPR050197">
    <property type="entry name" value="Aldolase_class_II_sugar_metab"/>
</dbReference>
<organism evidence="4 5">
    <name type="scientific">Xanthomonas sacchari</name>
    <dbReference type="NCBI Taxonomy" id="56458"/>
    <lineage>
        <taxon>Bacteria</taxon>
        <taxon>Pseudomonadati</taxon>
        <taxon>Pseudomonadota</taxon>
        <taxon>Gammaproteobacteria</taxon>
        <taxon>Lysobacterales</taxon>
        <taxon>Lysobacteraceae</taxon>
        <taxon>Xanthomonas</taxon>
    </lineage>
</organism>
<dbReference type="InterPro" id="IPR001303">
    <property type="entry name" value="Aldolase_II/adducin_N"/>
</dbReference>
<evidence type="ECO:0000313" key="5">
    <source>
        <dbReference type="Proteomes" id="UP000247346"/>
    </source>
</evidence>
<dbReference type="OrthoDB" id="5500703at2"/>
<dbReference type="EMBL" id="MDEK01000001">
    <property type="protein sequence ID" value="PPU85187.1"/>
    <property type="molecule type" value="Genomic_DNA"/>
</dbReference>
<dbReference type="GeneID" id="93879765"/>
<evidence type="ECO:0000259" key="3">
    <source>
        <dbReference type="SMART" id="SM01007"/>
    </source>
</evidence>
<evidence type="ECO:0000256" key="1">
    <source>
        <dbReference type="ARBA" id="ARBA00022723"/>
    </source>
</evidence>
<dbReference type="PANTHER" id="PTHR22789">
    <property type="entry name" value="FUCULOSE PHOSPHATE ALDOLASE"/>
    <property type="match status" value="1"/>
</dbReference>
<dbReference type="AlphaFoldDB" id="A0A2P5Z9A7"/>
<evidence type="ECO:0000256" key="2">
    <source>
        <dbReference type="ARBA" id="ARBA00023239"/>
    </source>
</evidence>
<dbReference type="SMART" id="SM01007">
    <property type="entry name" value="Aldolase_II"/>
    <property type="match status" value="1"/>
</dbReference>
<name>A0A2P5Z9A7_9XANT</name>
<dbReference type="GO" id="GO:0046872">
    <property type="term" value="F:metal ion binding"/>
    <property type="evidence" value="ECO:0007669"/>
    <property type="project" value="UniProtKB-KW"/>
</dbReference>
<dbReference type="PANTHER" id="PTHR22789:SF0">
    <property type="entry name" value="3-OXO-TETRONATE 4-PHOSPHATE DECARBOXYLASE-RELATED"/>
    <property type="match status" value="1"/>
</dbReference>
<dbReference type="GO" id="GO:0019323">
    <property type="term" value="P:pentose catabolic process"/>
    <property type="evidence" value="ECO:0007669"/>
    <property type="project" value="TreeGrafter"/>
</dbReference>
<dbReference type="SUPFAM" id="SSF53639">
    <property type="entry name" value="AraD/HMP-PK domain-like"/>
    <property type="match status" value="1"/>
</dbReference>
<dbReference type="GO" id="GO:0016832">
    <property type="term" value="F:aldehyde-lyase activity"/>
    <property type="evidence" value="ECO:0007669"/>
    <property type="project" value="TreeGrafter"/>
</dbReference>